<dbReference type="Proteomes" id="UP001239795">
    <property type="component" value="Unassembled WGS sequence"/>
</dbReference>
<gene>
    <name evidence="3" type="ORF">CMEL01_01439</name>
</gene>
<reference evidence="3 4" key="1">
    <citation type="submission" date="2016-10" db="EMBL/GenBank/DDBJ databases">
        <title>The genome sequence of Colletotrichum fioriniae PJ7.</title>
        <authorList>
            <person name="Baroncelli R."/>
        </authorList>
    </citation>
    <scope>NUCLEOTIDE SEQUENCE [LARGE SCALE GENOMIC DNA]</scope>
    <source>
        <strain evidence="3">Col 31</strain>
    </source>
</reference>
<evidence type="ECO:0000313" key="3">
    <source>
        <dbReference type="EMBL" id="KAK1469672.1"/>
    </source>
</evidence>
<proteinExistence type="predicted"/>
<dbReference type="EMBL" id="MLGG01000001">
    <property type="protein sequence ID" value="KAK1469672.1"/>
    <property type="molecule type" value="Genomic_DNA"/>
</dbReference>
<feature type="region of interest" description="Disordered" evidence="1">
    <location>
        <begin position="41"/>
        <end position="94"/>
    </location>
</feature>
<keyword evidence="4" id="KW-1185">Reference proteome</keyword>
<accession>A0AAI9V6I2</accession>
<sequence length="129" mass="14294">MMPQGYCSSILYTFLLVSFSHGKNNSANDAIPIPRSSKIPKKSPLALAPQGQTAASKKEVKKKKLVANRNIDFPHARRRQRRPPSRDGVDCGEENGRDWAELRKARHLGSADFVVTKGQREACPSRGPL</sequence>
<dbReference type="AlphaFoldDB" id="A0AAI9V6I2"/>
<comment type="caution">
    <text evidence="3">The sequence shown here is derived from an EMBL/GenBank/DDBJ whole genome shotgun (WGS) entry which is preliminary data.</text>
</comment>
<name>A0AAI9V6I2_9PEZI</name>
<evidence type="ECO:0000313" key="4">
    <source>
        <dbReference type="Proteomes" id="UP001239795"/>
    </source>
</evidence>
<feature type="compositionally biased region" description="Basic and acidic residues" evidence="1">
    <location>
        <begin position="84"/>
        <end position="94"/>
    </location>
</feature>
<protein>
    <submittedName>
        <fullName evidence="3">Uncharacterized protein</fullName>
    </submittedName>
</protein>
<organism evidence="3 4">
    <name type="scientific">Colletotrichum melonis</name>
    <dbReference type="NCBI Taxonomy" id="1209925"/>
    <lineage>
        <taxon>Eukaryota</taxon>
        <taxon>Fungi</taxon>
        <taxon>Dikarya</taxon>
        <taxon>Ascomycota</taxon>
        <taxon>Pezizomycotina</taxon>
        <taxon>Sordariomycetes</taxon>
        <taxon>Hypocreomycetidae</taxon>
        <taxon>Glomerellales</taxon>
        <taxon>Glomerellaceae</taxon>
        <taxon>Colletotrichum</taxon>
        <taxon>Colletotrichum acutatum species complex</taxon>
    </lineage>
</organism>
<feature type="chain" id="PRO_5042571101" evidence="2">
    <location>
        <begin position="23"/>
        <end position="129"/>
    </location>
</feature>
<keyword evidence="2" id="KW-0732">Signal</keyword>
<feature type="signal peptide" evidence="2">
    <location>
        <begin position="1"/>
        <end position="22"/>
    </location>
</feature>
<evidence type="ECO:0000256" key="2">
    <source>
        <dbReference type="SAM" id="SignalP"/>
    </source>
</evidence>
<evidence type="ECO:0000256" key="1">
    <source>
        <dbReference type="SAM" id="MobiDB-lite"/>
    </source>
</evidence>